<dbReference type="CDD" id="cd00586">
    <property type="entry name" value="4HBT"/>
    <property type="match status" value="1"/>
</dbReference>
<dbReference type="Gene3D" id="3.10.129.10">
    <property type="entry name" value="Hotdog Thioesterase"/>
    <property type="match status" value="1"/>
</dbReference>
<gene>
    <name evidence="2" type="ORF">NCTC10684_03124</name>
</gene>
<organism evidence="2 3">
    <name type="scientific">Aminobacter aminovorans</name>
    <name type="common">Chelatobacter heintzii</name>
    <dbReference type="NCBI Taxonomy" id="83263"/>
    <lineage>
        <taxon>Bacteria</taxon>
        <taxon>Pseudomonadati</taxon>
        <taxon>Pseudomonadota</taxon>
        <taxon>Alphaproteobacteria</taxon>
        <taxon>Hyphomicrobiales</taxon>
        <taxon>Phyllobacteriaceae</taxon>
        <taxon>Aminobacter</taxon>
    </lineage>
</organism>
<dbReference type="SUPFAM" id="SSF54637">
    <property type="entry name" value="Thioesterase/thiol ester dehydrase-isomerase"/>
    <property type="match status" value="1"/>
</dbReference>
<evidence type="ECO:0000256" key="1">
    <source>
        <dbReference type="SAM" id="MobiDB-lite"/>
    </source>
</evidence>
<dbReference type="InterPro" id="IPR029069">
    <property type="entry name" value="HotDog_dom_sf"/>
</dbReference>
<evidence type="ECO:0000313" key="2">
    <source>
        <dbReference type="EMBL" id="SUU89881.1"/>
    </source>
</evidence>
<name>A0A380WLT8_AMIAI</name>
<reference evidence="2 3" key="1">
    <citation type="submission" date="2018-06" db="EMBL/GenBank/DDBJ databases">
        <authorList>
            <consortium name="Pathogen Informatics"/>
            <person name="Doyle S."/>
        </authorList>
    </citation>
    <scope>NUCLEOTIDE SEQUENCE [LARGE SCALE GENOMIC DNA]</scope>
    <source>
        <strain evidence="2 3">NCTC10684</strain>
    </source>
</reference>
<evidence type="ECO:0000313" key="3">
    <source>
        <dbReference type="Proteomes" id="UP000254701"/>
    </source>
</evidence>
<dbReference type="EMBL" id="UFSM01000001">
    <property type="protein sequence ID" value="SUU89881.1"/>
    <property type="molecule type" value="Genomic_DNA"/>
</dbReference>
<dbReference type="Proteomes" id="UP000254701">
    <property type="component" value="Unassembled WGS sequence"/>
</dbReference>
<accession>A0A380WLT8</accession>
<proteinExistence type="predicted"/>
<feature type="region of interest" description="Disordered" evidence="1">
    <location>
        <begin position="1"/>
        <end position="25"/>
    </location>
</feature>
<protein>
    <submittedName>
        <fullName evidence="2">Bifunctional 3-hydroxyacyl-CoA dehydrogenase/thioesterase</fullName>
    </submittedName>
</protein>
<dbReference type="RefSeq" id="WP_115731964.1">
    <property type="nucleotide sequence ID" value="NZ_BAAAVY010000002.1"/>
</dbReference>
<dbReference type="OrthoDB" id="9803287at2"/>
<dbReference type="Pfam" id="PF13279">
    <property type="entry name" value="4HBT_2"/>
    <property type="match status" value="1"/>
</dbReference>
<dbReference type="AlphaFoldDB" id="A0A380WLT8"/>
<sequence>MNDEGVVSDEVSGANAGDPEGGPRPYISFRGKVEPRWLDVNQHMNVSWYDHVFDTAESDLFEVFGIHDDYIRRTSFSFFRLEKSVRYERELMPDARLEARSVVLWTDLKRVHHFHELWNVDQNYRAATVEGLSIHVDLRLRKAARIVEAAVADPLTRLAQEHARLPWPKGVARRDFRART</sequence>